<evidence type="ECO:0000313" key="4">
    <source>
        <dbReference type="EMBL" id="OUJ72178.1"/>
    </source>
</evidence>
<dbReference type="Pfam" id="PF13472">
    <property type="entry name" value="Lipase_GDSL_2"/>
    <property type="match status" value="1"/>
</dbReference>
<dbReference type="RefSeq" id="WP_086595791.1">
    <property type="nucleotide sequence ID" value="NZ_MTSE01000012.1"/>
</dbReference>
<reference evidence="4 5" key="1">
    <citation type="submission" date="2017-01" db="EMBL/GenBank/DDBJ databases">
        <title>A new Hymenobacter.</title>
        <authorList>
            <person name="Liang Y."/>
            <person name="Feng F."/>
        </authorList>
    </citation>
    <scope>NUCLEOTIDE SEQUENCE [LARGE SCALE GENOMIC DNA]</scope>
    <source>
        <strain evidence="4">MIMBbqt21</strain>
    </source>
</reference>
<comment type="similarity">
    <text evidence="1">Belongs to the 'GDSL' lipolytic enzyme family.</text>
</comment>
<comment type="caution">
    <text evidence="4">The sequence shown here is derived from an EMBL/GenBank/DDBJ whole genome shotgun (WGS) entry which is preliminary data.</text>
</comment>
<evidence type="ECO:0000313" key="5">
    <source>
        <dbReference type="Proteomes" id="UP000194873"/>
    </source>
</evidence>
<proteinExistence type="inferred from homology"/>
<dbReference type="Gene3D" id="3.40.50.1110">
    <property type="entry name" value="SGNH hydrolase"/>
    <property type="match status" value="1"/>
</dbReference>
<gene>
    <name evidence="4" type="ORF">BXP70_19530</name>
</gene>
<keyword evidence="2" id="KW-0378">Hydrolase</keyword>
<dbReference type="InterPro" id="IPR013830">
    <property type="entry name" value="SGNH_hydro"/>
</dbReference>
<dbReference type="GO" id="GO:0016788">
    <property type="term" value="F:hydrolase activity, acting on ester bonds"/>
    <property type="evidence" value="ECO:0007669"/>
    <property type="project" value="UniProtKB-ARBA"/>
</dbReference>
<organism evidence="4 5">
    <name type="scientific">Hymenobacter crusticola</name>
    <dbReference type="NCBI Taxonomy" id="1770526"/>
    <lineage>
        <taxon>Bacteria</taxon>
        <taxon>Pseudomonadati</taxon>
        <taxon>Bacteroidota</taxon>
        <taxon>Cytophagia</taxon>
        <taxon>Cytophagales</taxon>
        <taxon>Hymenobacteraceae</taxon>
        <taxon>Hymenobacter</taxon>
    </lineage>
</organism>
<sequence length="256" mass="29259">MKSTFSYSWLLCLLVFASFSLVKPPNKIKVYLIGDSTVAHYEPSRYPMQGWGMPFSYFFDSTVTVMNKARGGRSTRTFLSEGLWQPISDSLKAGDYVFMQFGHNDEAKEPQYAARYTPVPDYRKNLLKFITETKSKKAIPILITPVTRMKFDATGKALETHEEYSQAVKEIARQTSTPVIDLDRLSLEVVQKRGPEYAKDLFNQLEPGEHPNYPEGIKDNTHFSEFGARKMALLVLAEVKSQKLELATRIKQQRPK</sequence>
<dbReference type="Proteomes" id="UP000194873">
    <property type="component" value="Unassembled WGS sequence"/>
</dbReference>
<evidence type="ECO:0000259" key="3">
    <source>
        <dbReference type="Pfam" id="PF13472"/>
    </source>
</evidence>
<dbReference type="PANTHER" id="PTHR43695">
    <property type="entry name" value="PUTATIVE (AFU_ORTHOLOGUE AFUA_2G17250)-RELATED"/>
    <property type="match status" value="1"/>
</dbReference>
<dbReference type="PANTHER" id="PTHR43695:SF1">
    <property type="entry name" value="RHAMNOGALACTURONAN ACETYLESTERASE"/>
    <property type="match status" value="1"/>
</dbReference>
<evidence type="ECO:0000256" key="1">
    <source>
        <dbReference type="ARBA" id="ARBA00008668"/>
    </source>
</evidence>
<accession>A0A243W9G6</accession>
<dbReference type="EMBL" id="MTSE01000012">
    <property type="protein sequence ID" value="OUJ72178.1"/>
    <property type="molecule type" value="Genomic_DNA"/>
</dbReference>
<protein>
    <submittedName>
        <fullName evidence="4">GntR family transcriptional regulator</fullName>
    </submittedName>
</protein>
<name>A0A243W9G6_9BACT</name>
<dbReference type="SUPFAM" id="SSF52266">
    <property type="entry name" value="SGNH hydrolase"/>
    <property type="match status" value="1"/>
</dbReference>
<dbReference type="InterPro" id="IPR036514">
    <property type="entry name" value="SGNH_hydro_sf"/>
</dbReference>
<dbReference type="InterPro" id="IPR037459">
    <property type="entry name" value="RhgT-like"/>
</dbReference>
<evidence type="ECO:0000256" key="2">
    <source>
        <dbReference type="ARBA" id="ARBA00022801"/>
    </source>
</evidence>
<feature type="domain" description="SGNH hydrolase-type esterase" evidence="3">
    <location>
        <begin position="32"/>
        <end position="212"/>
    </location>
</feature>
<dbReference type="AlphaFoldDB" id="A0A243W9G6"/>
<dbReference type="OrthoDB" id="9807041at2"/>
<dbReference type="CDD" id="cd01821">
    <property type="entry name" value="Rhamnogalacturan_acetylesterase_like"/>
    <property type="match status" value="1"/>
</dbReference>
<keyword evidence="5" id="KW-1185">Reference proteome</keyword>